<organism evidence="1 2">
    <name type="scientific">Linderina macrospora</name>
    <dbReference type="NCBI Taxonomy" id="4868"/>
    <lineage>
        <taxon>Eukaryota</taxon>
        <taxon>Fungi</taxon>
        <taxon>Fungi incertae sedis</taxon>
        <taxon>Zoopagomycota</taxon>
        <taxon>Kickxellomycotina</taxon>
        <taxon>Kickxellomycetes</taxon>
        <taxon>Kickxellales</taxon>
        <taxon>Kickxellaceae</taxon>
        <taxon>Linderina</taxon>
    </lineage>
</organism>
<reference evidence="1" key="1">
    <citation type="submission" date="2022-07" db="EMBL/GenBank/DDBJ databases">
        <title>Phylogenomic reconstructions and comparative analyses of Kickxellomycotina fungi.</title>
        <authorList>
            <person name="Reynolds N.K."/>
            <person name="Stajich J.E."/>
            <person name="Barry K."/>
            <person name="Grigoriev I.V."/>
            <person name="Crous P."/>
            <person name="Smith M.E."/>
        </authorList>
    </citation>
    <scope>NUCLEOTIDE SEQUENCE</scope>
    <source>
        <strain evidence="1">NRRL 5244</strain>
    </source>
</reference>
<accession>A0ACC1IYG1</accession>
<comment type="caution">
    <text evidence="1">The sequence shown here is derived from an EMBL/GenBank/DDBJ whole genome shotgun (WGS) entry which is preliminary data.</text>
</comment>
<protein>
    <submittedName>
        <fullName evidence="1">Uncharacterized protein</fullName>
    </submittedName>
</protein>
<keyword evidence="2" id="KW-1185">Reference proteome</keyword>
<evidence type="ECO:0000313" key="1">
    <source>
        <dbReference type="EMBL" id="KAJ1929958.1"/>
    </source>
</evidence>
<dbReference type="Proteomes" id="UP001150603">
    <property type="component" value="Unassembled WGS sequence"/>
</dbReference>
<proteinExistence type="predicted"/>
<gene>
    <name evidence="1" type="ORF">FBU59_006999</name>
</gene>
<name>A0ACC1IYG1_9FUNG</name>
<dbReference type="EMBL" id="JANBPW010006451">
    <property type="protein sequence ID" value="KAJ1929958.1"/>
    <property type="molecule type" value="Genomic_DNA"/>
</dbReference>
<sequence>MSDTTPAPATTAPATTPATKTAAAVAAKKPARTGRGAKPHVPSACTNCKKAHLACDLQRPCRRCVNMGKCDTCKDVQHKKRGRPRSKDKKIAAAGTEKSLMETQMFQFSFTTTAPPSPTHTAISAPPAVTCAMQPTANLAPSQPASPATASASPVLPAAPPVPRQSQNNAARTTIDNAHAVHSEQSPIDEPTNSSTSYLFLTPSLLCLRLEELATAGVSRALLGHSLLSLINRSIIDFISPHDVPQVQGAFASMKQRLMSRLGQPTRTYTPMLGHSRSVDPNTFQALPVDRLLQRVCGDVSANVRAHLRTATGCYDLFDIHVFVGAVGSPAQLSLDDVYFVCRISKFDAL</sequence>
<feature type="non-terminal residue" evidence="1">
    <location>
        <position position="350"/>
    </location>
</feature>
<evidence type="ECO:0000313" key="2">
    <source>
        <dbReference type="Proteomes" id="UP001150603"/>
    </source>
</evidence>